<dbReference type="PROSITE" id="PS51257">
    <property type="entry name" value="PROKAR_LIPOPROTEIN"/>
    <property type="match status" value="1"/>
</dbReference>
<dbReference type="Gene3D" id="2.10.270.10">
    <property type="entry name" value="Cholin Binding"/>
    <property type="match status" value="1"/>
</dbReference>
<organism evidence="4 5">
    <name type="scientific">Enterocloster alcoholdehydrogenati</name>
    <dbReference type="NCBI Taxonomy" id="2547410"/>
    <lineage>
        <taxon>Bacteria</taxon>
        <taxon>Bacillati</taxon>
        <taxon>Bacillota</taxon>
        <taxon>Clostridia</taxon>
        <taxon>Lachnospirales</taxon>
        <taxon>Lachnospiraceae</taxon>
        <taxon>Enterocloster</taxon>
    </lineage>
</organism>
<name>A0ABQ0AWM5_9FIRM</name>
<dbReference type="InterPro" id="IPR009677">
    <property type="entry name" value="DUF1266"/>
</dbReference>
<evidence type="ECO:0000256" key="1">
    <source>
        <dbReference type="SAM" id="MobiDB-lite"/>
    </source>
</evidence>
<reference evidence="4 5" key="1">
    <citation type="submission" date="2024-04" db="EMBL/GenBank/DDBJ databases">
        <title>Defined microbial consortia suppress multidrug-resistant proinflammatory Enterobacteriaceae via ecological control.</title>
        <authorList>
            <person name="Furuichi M."/>
            <person name="Kawaguchi T."/>
            <person name="Pust M."/>
            <person name="Yasuma K."/>
            <person name="Plichta D."/>
            <person name="Hasegawa N."/>
            <person name="Ohya T."/>
            <person name="Bhattarai S."/>
            <person name="Sasajima S."/>
            <person name="Aoto Y."/>
            <person name="Tuganbaev T."/>
            <person name="Yaginuma M."/>
            <person name="Ueda M."/>
            <person name="Okahashi N."/>
            <person name="Amafuji K."/>
            <person name="Kiridooshi Y."/>
            <person name="Sugita K."/>
            <person name="Strazar M."/>
            <person name="Skelly A."/>
            <person name="Suda W."/>
            <person name="Hattori M."/>
            <person name="Nakamoto N."/>
            <person name="Caballero S."/>
            <person name="Norman J."/>
            <person name="Olle B."/>
            <person name="Tanoue T."/>
            <person name="Arita M."/>
            <person name="Bucci V."/>
            <person name="Atarashi K."/>
            <person name="Xavier R."/>
            <person name="Honda K."/>
        </authorList>
    </citation>
    <scope>NUCLEOTIDE SEQUENCE [LARGE SCALE GENOMIC DNA]</scope>
    <source>
        <strain evidence="5">f13</strain>
    </source>
</reference>
<sequence>MKTRHKWLTKTVALACAVMISCPLTAFAGWQKEGDTYAYYEEDGTRVVNDFRKSGSQWFYLDENGHIVRNCEREIGGKIYVFNERGAMDPSATRKAGESGNSGAKSTSGRSSFSAISSRQQYLNKTANPYMNDKTVQWFNATCAILTRHNAGNIRAFGGGLKLAGKEENGEEMDKATRDQNRQMLKDSWNITDRASADAVLKELLSSARENASAYDYSRAMSNLGFYYLADYYTETEALDQSLEVAKEIQKSFGSWEEFIENYLTGYEEWSKDTSGDRRKLYENLKNSQWNPYAIDWNVKLKKSW</sequence>
<feature type="signal peptide" evidence="2">
    <location>
        <begin position="1"/>
        <end position="28"/>
    </location>
</feature>
<accession>A0ABQ0AWM5</accession>
<proteinExistence type="predicted"/>
<dbReference type="Pfam" id="PF06889">
    <property type="entry name" value="DUF1266"/>
    <property type="match status" value="1"/>
</dbReference>
<comment type="caution">
    <text evidence="4">The sequence shown here is derived from an EMBL/GenBank/DDBJ whole genome shotgun (WGS) entry which is preliminary data.</text>
</comment>
<evidence type="ECO:0000259" key="3">
    <source>
        <dbReference type="Pfam" id="PF06889"/>
    </source>
</evidence>
<evidence type="ECO:0000256" key="2">
    <source>
        <dbReference type="SAM" id="SignalP"/>
    </source>
</evidence>
<dbReference type="RefSeq" id="WP_176253672.1">
    <property type="nucleotide sequence ID" value="NZ_BAABXL010000001.1"/>
</dbReference>
<dbReference type="Proteomes" id="UP001600894">
    <property type="component" value="Unassembled WGS sequence"/>
</dbReference>
<keyword evidence="2" id="KW-0732">Signal</keyword>
<feature type="region of interest" description="Disordered" evidence="1">
    <location>
        <begin position="90"/>
        <end position="113"/>
    </location>
</feature>
<feature type="domain" description="DUF1266" evidence="3">
    <location>
        <begin position="212"/>
        <end position="297"/>
    </location>
</feature>
<protein>
    <recommendedName>
        <fullName evidence="3">DUF1266 domain-containing protein</fullName>
    </recommendedName>
</protein>
<gene>
    <name evidence="4" type="ORF">F130042H8_14620</name>
</gene>
<evidence type="ECO:0000313" key="5">
    <source>
        <dbReference type="Proteomes" id="UP001600894"/>
    </source>
</evidence>
<evidence type="ECO:0000313" key="4">
    <source>
        <dbReference type="EMBL" id="GAA6268402.1"/>
    </source>
</evidence>
<feature type="chain" id="PRO_5047281474" description="DUF1266 domain-containing protein" evidence="2">
    <location>
        <begin position="29"/>
        <end position="305"/>
    </location>
</feature>
<dbReference type="SUPFAM" id="SSF69360">
    <property type="entry name" value="Cell wall binding repeat"/>
    <property type="match status" value="1"/>
</dbReference>
<dbReference type="EMBL" id="BAABXL010000001">
    <property type="protein sequence ID" value="GAA6268402.1"/>
    <property type="molecule type" value="Genomic_DNA"/>
</dbReference>
<keyword evidence="5" id="KW-1185">Reference proteome</keyword>